<dbReference type="InterPro" id="IPR043502">
    <property type="entry name" value="DNA/RNA_pol_sf"/>
</dbReference>
<evidence type="ECO:0000313" key="9">
    <source>
        <dbReference type="Proteomes" id="UP000198211"/>
    </source>
</evidence>
<dbReference type="Proteomes" id="UP000198211">
    <property type="component" value="Unassembled WGS sequence"/>
</dbReference>
<evidence type="ECO:0000256" key="4">
    <source>
        <dbReference type="ARBA" id="ARBA00022759"/>
    </source>
</evidence>
<keyword evidence="5" id="KW-0378">Hydrolase</keyword>
<name>A0A225WAQ4_9STRA</name>
<gene>
    <name evidence="8" type="ORF">PHMEG_00011783</name>
</gene>
<sequence>MDDASGLSDTPVQRLEREYERVMRVTVEELNLEPAVYLREGTELLDQLSDHLNMFPELEELIPECDIDKADVGVPGVATPEMEDKMRKILNYHRRIFLGDGNAAPAPARGVVCDLDVGDAMPIALRARQTASRFLVKVYEQLKKLLETGLIEHSESEWSSPIVIVLKNNGEDIRMLINQLIKLPLIDDLLTDFNAAAWFMSLDMVSGFWSIQMTEWVKLISACVCLFGHFQWIRMPFGVKNAPVSECDQQLSRGFVPLPPEEEATVDRDVLEFLKLTVPDTGPTIENPQDEGGFRLPELIKLVTAFRRNIPIPTQIGPVLGRSSYIDVIAHGAPTWDKLCEDLNARLFRLRYWHISVSLPKSEFGKQVIPYLRPEVCVEGIRATPKIAKSVQDLPFPSILKGVQSFLGSLNYYNKFIEDLPVVAALRHPDCTKPFVIIPHANPWAACAVLGQEHEGIIQPVRFTGRVLNESELRYHIAEKEV</sequence>
<dbReference type="InterPro" id="IPR041373">
    <property type="entry name" value="RT_RNaseH"/>
</dbReference>
<keyword evidence="4" id="KW-0255">Endonuclease</keyword>
<organism evidence="8 9">
    <name type="scientific">Phytophthora megakarya</name>
    <dbReference type="NCBI Taxonomy" id="4795"/>
    <lineage>
        <taxon>Eukaryota</taxon>
        <taxon>Sar</taxon>
        <taxon>Stramenopiles</taxon>
        <taxon>Oomycota</taxon>
        <taxon>Peronosporomycetes</taxon>
        <taxon>Peronosporales</taxon>
        <taxon>Peronosporaceae</taxon>
        <taxon>Phytophthora</taxon>
    </lineage>
</organism>
<dbReference type="Gene3D" id="3.30.70.270">
    <property type="match status" value="2"/>
</dbReference>
<accession>A0A225WAQ4</accession>
<dbReference type="SUPFAM" id="SSF56672">
    <property type="entry name" value="DNA/RNA polymerases"/>
    <property type="match status" value="2"/>
</dbReference>
<evidence type="ECO:0000256" key="6">
    <source>
        <dbReference type="ARBA" id="ARBA00022918"/>
    </source>
</evidence>
<dbReference type="EMBL" id="NBNE01001281">
    <property type="protein sequence ID" value="OWZ14695.1"/>
    <property type="molecule type" value="Genomic_DNA"/>
</dbReference>
<reference evidence="9" key="1">
    <citation type="submission" date="2017-03" db="EMBL/GenBank/DDBJ databases">
        <title>Phytopthora megakarya and P. palmivora, two closely related causual agents of cacao black pod achieved similar genome size and gene model numbers by different mechanisms.</title>
        <authorList>
            <person name="Ali S."/>
            <person name="Shao J."/>
            <person name="Larry D.J."/>
            <person name="Kronmiller B."/>
            <person name="Shen D."/>
            <person name="Strem M.D."/>
            <person name="Melnick R.L."/>
            <person name="Guiltinan M.J."/>
            <person name="Tyler B.M."/>
            <person name="Meinhardt L.W."/>
            <person name="Bailey B.A."/>
        </authorList>
    </citation>
    <scope>NUCLEOTIDE SEQUENCE [LARGE SCALE GENOMIC DNA]</scope>
    <source>
        <strain evidence="9">zdho120</strain>
    </source>
</reference>
<dbReference type="InterPro" id="IPR043128">
    <property type="entry name" value="Rev_trsase/Diguanyl_cyclase"/>
</dbReference>
<comment type="caution">
    <text evidence="8">The sequence shown here is derived from an EMBL/GenBank/DDBJ whole genome shotgun (WGS) entry which is preliminary data.</text>
</comment>
<keyword evidence="1" id="KW-0808">Transferase</keyword>
<dbReference type="Pfam" id="PF17917">
    <property type="entry name" value="RT_RNaseH"/>
    <property type="match status" value="1"/>
</dbReference>
<dbReference type="OrthoDB" id="112024at2759"/>
<protein>
    <submittedName>
        <fullName evidence="8">Reverse transcriptase</fullName>
    </submittedName>
</protein>
<feature type="domain" description="Reverse transcriptase RNase H-like" evidence="7">
    <location>
        <begin position="430"/>
        <end position="482"/>
    </location>
</feature>
<keyword evidence="2" id="KW-0548">Nucleotidyltransferase</keyword>
<keyword evidence="6 8" id="KW-0695">RNA-directed DNA polymerase</keyword>
<keyword evidence="9" id="KW-1185">Reference proteome</keyword>
<dbReference type="CDD" id="cd01647">
    <property type="entry name" value="RT_LTR"/>
    <property type="match status" value="1"/>
</dbReference>
<evidence type="ECO:0000256" key="3">
    <source>
        <dbReference type="ARBA" id="ARBA00022722"/>
    </source>
</evidence>
<evidence type="ECO:0000313" key="8">
    <source>
        <dbReference type="EMBL" id="OWZ14695.1"/>
    </source>
</evidence>
<evidence type="ECO:0000256" key="1">
    <source>
        <dbReference type="ARBA" id="ARBA00022679"/>
    </source>
</evidence>
<evidence type="ECO:0000256" key="5">
    <source>
        <dbReference type="ARBA" id="ARBA00022801"/>
    </source>
</evidence>
<evidence type="ECO:0000256" key="2">
    <source>
        <dbReference type="ARBA" id="ARBA00022695"/>
    </source>
</evidence>
<dbReference type="AlphaFoldDB" id="A0A225WAQ4"/>
<proteinExistence type="predicted"/>
<dbReference type="InterPro" id="IPR050951">
    <property type="entry name" value="Retrovirus_Pol_polyprotein"/>
</dbReference>
<dbReference type="PANTHER" id="PTHR37984:SF5">
    <property type="entry name" value="PROTEIN NYNRIN-LIKE"/>
    <property type="match status" value="1"/>
</dbReference>
<dbReference type="PANTHER" id="PTHR37984">
    <property type="entry name" value="PROTEIN CBG26694"/>
    <property type="match status" value="1"/>
</dbReference>
<evidence type="ECO:0000259" key="7">
    <source>
        <dbReference type="Pfam" id="PF17917"/>
    </source>
</evidence>
<keyword evidence="3" id="KW-0540">Nuclease</keyword>
<dbReference type="GO" id="GO:0003964">
    <property type="term" value="F:RNA-directed DNA polymerase activity"/>
    <property type="evidence" value="ECO:0007669"/>
    <property type="project" value="UniProtKB-KW"/>
</dbReference>
<dbReference type="Gene3D" id="3.10.10.10">
    <property type="entry name" value="HIV Type 1 Reverse Transcriptase, subunit A, domain 1"/>
    <property type="match status" value="1"/>
</dbReference>
<dbReference type="GO" id="GO:0016787">
    <property type="term" value="F:hydrolase activity"/>
    <property type="evidence" value="ECO:0007669"/>
    <property type="project" value="UniProtKB-KW"/>
</dbReference>
<dbReference type="GO" id="GO:0004519">
    <property type="term" value="F:endonuclease activity"/>
    <property type="evidence" value="ECO:0007669"/>
    <property type="project" value="UniProtKB-KW"/>
</dbReference>